<dbReference type="PANTHER" id="PTHR13090:SF1">
    <property type="entry name" value="ARGININE-HYDROXYLASE NDUFAF5, MITOCHONDRIAL"/>
    <property type="match status" value="1"/>
</dbReference>
<dbReference type="GO" id="GO:0008168">
    <property type="term" value="F:methyltransferase activity"/>
    <property type="evidence" value="ECO:0007669"/>
    <property type="project" value="UniProtKB-KW"/>
</dbReference>
<dbReference type="Proteomes" id="UP000224567">
    <property type="component" value="Unassembled WGS sequence"/>
</dbReference>
<dbReference type="EMBL" id="MLFT02000010">
    <property type="protein sequence ID" value="PHT35870.1"/>
    <property type="molecule type" value="Genomic_DNA"/>
</dbReference>
<dbReference type="GO" id="GO:0005739">
    <property type="term" value="C:mitochondrion"/>
    <property type="evidence" value="ECO:0007669"/>
    <property type="project" value="TreeGrafter"/>
</dbReference>
<keyword evidence="4" id="KW-1185">Reference proteome</keyword>
<name>A0A2G2VSB5_CAPBA</name>
<keyword evidence="2" id="KW-0808">Transferase</keyword>
<dbReference type="STRING" id="33114.A0A2G2VSB5"/>
<dbReference type="AlphaFoldDB" id="A0A2G2VSB5"/>
<dbReference type="PANTHER" id="PTHR13090">
    <property type="entry name" value="ARGININE-HYDROXYLASE NDUFAF5, MITOCHONDRIAL"/>
    <property type="match status" value="1"/>
</dbReference>
<dbReference type="InterPro" id="IPR050602">
    <property type="entry name" value="Malonyl-ACP_OMT"/>
</dbReference>
<evidence type="ECO:0000313" key="4">
    <source>
        <dbReference type="Proteomes" id="UP000224567"/>
    </source>
</evidence>
<evidence type="ECO:0000313" key="3">
    <source>
        <dbReference type="EMBL" id="PHT35870.1"/>
    </source>
</evidence>
<protein>
    <submittedName>
        <fullName evidence="3">Methyltransferase</fullName>
    </submittedName>
</protein>
<accession>A0A2G2VSB5</accession>
<evidence type="ECO:0000256" key="2">
    <source>
        <dbReference type="ARBA" id="ARBA00022679"/>
    </source>
</evidence>
<dbReference type="GO" id="GO:0032981">
    <property type="term" value="P:mitochondrial respiratory chain complex I assembly"/>
    <property type="evidence" value="ECO:0007669"/>
    <property type="project" value="TreeGrafter"/>
</dbReference>
<dbReference type="OrthoDB" id="1107733at2759"/>
<reference evidence="3 4" key="1">
    <citation type="journal article" date="2017" name="Genome Biol.">
        <title>New reference genome sequences of hot pepper reveal the massive evolution of plant disease-resistance genes by retroduplication.</title>
        <authorList>
            <person name="Kim S."/>
            <person name="Park J."/>
            <person name="Yeom S.I."/>
            <person name="Kim Y.M."/>
            <person name="Seo E."/>
            <person name="Kim K.T."/>
            <person name="Kim M.S."/>
            <person name="Lee J.M."/>
            <person name="Cheong K."/>
            <person name="Shin H.S."/>
            <person name="Kim S.B."/>
            <person name="Han K."/>
            <person name="Lee J."/>
            <person name="Park M."/>
            <person name="Lee H.A."/>
            <person name="Lee H.Y."/>
            <person name="Lee Y."/>
            <person name="Oh S."/>
            <person name="Lee J.H."/>
            <person name="Choi E."/>
            <person name="Choi E."/>
            <person name="Lee S.E."/>
            <person name="Jeon J."/>
            <person name="Kim H."/>
            <person name="Choi G."/>
            <person name="Song H."/>
            <person name="Lee J."/>
            <person name="Lee S.C."/>
            <person name="Kwon J.K."/>
            <person name="Lee H.Y."/>
            <person name="Koo N."/>
            <person name="Hong Y."/>
            <person name="Kim R.W."/>
            <person name="Kang W.H."/>
            <person name="Huh J.H."/>
            <person name="Kang B.C."/>
            <person name="Yang T.J."/>
            <person name="Lee Y.H."/>
            <person name="Bennetzen J.L."/>
            <person name="Choi D."/>
        </authorList>
    </citation>
    <scope>NUCLEOTIDE SEQUENCE [LARGE SCALE GENOMIC DNA]</scope>
    <source>
        <strain evidence="4">cv. PBC81</strain>
    </source>
</reference>
<proteinExistence type="predicted"/>
<dbReference type="GO" id="GO:0032259">
    <property type="term" value="P:methylation"/>
    <property type="evidence" value="ECO:0007669"/>
    <property type="project" value="UniProtKB-KW"/>
</dbReference>
<comment type="caution">
    <text evidence="3">The sequence shown here is derived from an EMBL/GenBank/DDBJ whole genome shotgun (WGS) entry which is preliminary data.</text>
</comment>
<reference evidence="4" key="2">
    <citation type="journal article" date="2017" name="J. Anim. Genet.">
        <title>Multiple reference genome sequences of hot pepper reveal the massive evolution of plant disease resistance genes by retroduplication.</title>
        <authorList>
            <person name="Kim S."/>
            <person name="Park J."/>
            <person name="Yeom S.-I."/>
            <person name="Kim Y.-M."/>
            <person name="Seo E."/>
            <person name="Kim K.-T."/>
            <person name="Kim M.-S."/>
            <person name="Lee J.M."/>
            <person name="Cheong K."/>
            <person name="Shin H.-S."/>
            <person name="Kim S.-B."/>
            <person name="Han K."/>
            <person name="Lee J."/>
            <person name="Park M."/>
            <person name="Lee H.-A."/>
            <person name="Lee H.-Y."/>
            <person name="Lee Y."/>
            <person name="Oh S."/>
            <person name="Lee J.H."/>
            <person name="Choi E."/>
            <person name="Choi E."/>
            <person name="Lee S.E."/>
            <person name="Jeon J."/>
            <person name="Kim H."/>
            <person name="Choi G."/>
            <person name="Song H."/>
            <person name="Lee J."/>
            <person name="Lee S.-C."/>
            <person name="Kwon J.-K."/>
            <person name="Lee H.-Y."/>
            <person name="Koo N."/>
            <person name="Hong Y."/>
            <person name="Kim R.W."/>
            <person name="Kang W.-H."/>
            <person name="Huh J.H."/>
            <person name="Kang B.-C."/>
            <person name="Yang T.-J."/>
            <person name="Lee Y.-H."/>
            <person name="Bennetzen J.L."/>
            <person name="Choi D."/>
        </authorList>
    </citation>
    <scope>NUCLEOTIDE SEQUENCE [LARGE SCALE GENOMIC DNA]</scope>
    <source>
        <strain evidence="4">cv. PBC81</strain>
    </source>
</reference>
<sequence>MGSCSMSEIVLTINPLLGIQRGLKTCASAFPGGLSSSISIAVRGVALRTRDNKAKLKQSGITPNILGCHGSVATHMTKNDSVRDAGNLLTREGFTLPGVDVDEYTVQYSSALELIEHLRAMGETSALLQRSKVLKKDTALATADIYESMFAAEDGTIPATF</sequence>
<evidence type="ECO:0000256" key="1">
    <source>
        <dbReference type="ARBA" id="ARBA00022603"/>
    </source>
</evidence>
<keyword evidence="1 3" id="KW-0489">Methyltransferase</keyword>
<organism evidence="3 4">
    <name type="scientific">Capsicum baccatum</name>
    <name type="common">Peruvian pepper</name>
    <dbReference type="NCBI Taxonomy" id="33114"/>
    <lineage>
        <taxon>Eukaryota</taxon>
        <taxon>Viridiplantae</taxon>
        <taxon>Streptophyta</taxon>
        <taxon>Embryophyta</taxon>
        <taxon>Tracheophyta</taxon>
        <taxon>Spermatophyta</taxon>
        <taxon>Magnoliopsida</taxon>
        <taxon>eudicotyledons</taxon>
        <taxon>Gunneridae</taxon>
        <taxon>Pentapetalae</taxon>
        <taxon>asterids</taxon>
        <taxon>lamiids</taxon>
        <taxon>Solanales</taxon>
        <taxon>Solanaceae</taxon>
        <taxon>Solanoideae</taxon>
        <taxon>Capsiceae</taxon>
        <taxon>Capsicum</taxon>
    </lineage>
</organism>
<gene>
    <name evidence="3" type="ORF">CQW23_23570</name>
</gene>